<dbReference type="Proteomes" id="UP000789920">
    <property type="component" value="Unassembled WGS sequence"/>
</dbReference>
<dbReference type="EMBL" id="CAJVQC010032327">
    <property type="protein sequence ID" value="CAG8750849.1"/>
    <property type="molecule type" value="Genomic_DNA"/>
</dbReference>
<name>A0ACA9QJP0_9GLOM</name>
<sequence>MYFCIKTLEKINRCDISDKQDDMFTWWLTLEIQPNYIEKLAFKILNLKPHNASELYSDILLPEDQLDIDHIMNLQHGLFNSQLQSTDTIALNNIHNNKFLGNKNFDIDK</sequence>
<comment type="caution">
    <text evidence="1">The sequence shown here is derived from an EMBL/GenBank/DDBJ whole genome shotgun (WGS) entry which is preliminary data.</text>
</comment>
<gene>
    <name evidence="1" type="ORF">RPERSI_LOCUS14171</name>
</gene>
<protein>
    <submittedName>
        <fullName evidence="1">13459_t:CDS:1</fullName>
    </submittedName>
</protein>
<feature type="non-terminal residue" evidence="1">
    <location>
        <position position="109"/>
    </location>
</feature>
<reference evidence="1" key="1">
    <citation type="submission" date="2021-06" db="EMBL/GenBank/DDBJ databases">
        <authorList>
            <person name="Kallberg Y."/>
            <person name="Tangrot J."/>
            <person name="Rosling A."/>
        </authorList>
    </citation>
    <scope>NUCLEOTIDE SEQUENCE</scope>
    <source>
        <strain evidence="1">MA461A</strain>
    </source>
</reference>
<accession>A0ACA9QJP0</accession>
<organism evidence="1 2">
    <name type="scientific">Racocetra persica</name>
    <dbReference type="NCBI Taxonomy" id="160502"/>
    <lineage>
        <taxon>Eukaryota</taxon>
        <taxon>Fungi</taxon>
        <taxon>Fungi incertae sedis</taxon>
        <taxon>Mucoromycota</taxon>
        <taxon>Glomeromycotina</taxon>
        <taxon>Glomeromycetes</taxon>
        <taxon>Diversisporales</taxon>
        <taxon>Gigasporaceae</taxon>
        <taxon>Racocetra</taxon>
    </lineage>
</organism>
<evidence type="ECO:0000313" key="2">
    <source>
        <dbReference type="Proteomes" id="UP000789920"/>
    </source>
</evidence>
<evidence type="ECO:0000313" key="1">
    <source>
        <dbReference type="EMBL" id="CAG8750849.1"/>
    </source>
</evidence>
<keyword evidence="2" id="KW-1185">Reference proteome</keyword>
<proteinExistence type="predicted"/>